<feature type="region of interest" description="Disordered" evidence="1">
    <location>
        <begin position="55"/>
        <end position="211"/>
    </location>
</feature>
<comment type="caution">
    <text evidence="2">The sequence shown here is derived from an EMBL/GenBank/DDBJ whole genome shotgun (WGS) entry which is preliminary data.</text>
</comment>
<dbReference type="Proteomes" id="UP000261811">
    <property type="component" value="Unassembled WGS sequence"/>
</dbReference>
<proteinExistence type="predicted"/>
<name>A0A372JHM1_9ACTN</name>
<feature type="compositionally biased region" description="Basic and acidic residues" evidence="1">
    <location>
        <begin position="150"/>
        <end position="160"/>
    </location>
</feature>
<reference evidence="2 3" key="1">
    <citation type="submission" date="2018-08" db="EMBL/GenBank/DDBJ databases">
        <title>Actinomadura jelena sp. nov., a novel Actinomycete isolated from soil in Chad.</title>
        <authorList>
            <person name="Shi L."/>
        </authorList>
    </citation>
    <scope>NUCLEOTIDE SEQUENCE [LARGE SCALE GENOMIC DNA]</scope>
    <source>
        <strain evidence="2 3">NEAU-G17</strain>
    </source>
</reference>
<organism evidence="2 3">
    <name type="scientific">Actinomadura logoneensis</name>
    <dbReference type="NCBI Taxonomy" id="2293572"/>
    <lineage>
        <taxon>Bacteria</taxon>
        <taxon>Bacillati</taxon>
        <taxon>Actinomycetota</taxon>
        <taxon>Actinomycetes</taxon>
        <taxon>Streptosporangiales</taxon>
        <taxon>Thermomonosporaceae</taxon>
        <taxon>Actinomadura</taxon>
    </lineage>
</organism>
<evidence type="ECO:0000256" key="1">
    <source>
        <dbReference type="SAM" id="MobiDB-lite"/>
    </source>
</evidence>
<keyword evidence="3" id="KW-1185">Reference proteome</keyword>
<feature type="compositionally biased region" description="Gly residues" evidence="1">
    <location>
        <begin position="12"/>
        <end position="30"/>
    </location>
</feature>
<protein>
    <submittedName>
        <fullName evidence="2">Uncharacterized protein</fullName>
    </submittedName>
</protein>
<sequence length="211" mass="21223">MGEATPLDGAAPVGGTGAVGGTASGGGGATADGWSAGAVLGGGACGAGDGRESWLTSAQASVPPAVAATAPTTVSTRPRERRRMEGAVRGSDGRSASQKEVCSGGGEVVAKKLPGSGSGSGSSAQRVVNGSLARCAASCRRDVSGGTSSESKEGFSEDKWHRRHGSGRVVSRAPSNKRGSMRDYMKFRTQTAPHGKPLSSPRFHQGRARRE</sequence>
<feature type="compositionally biased region" description="Low complexity" evidence="1">
    <location>
        <begin position="56"/>
        <end position="76"/>
    </location>
</feature>
<accession>A0A372JHM1</accession>
<feature type="region of interest" description="Disordered" evidence="1">
    <location>
        <begin position="1"/>
        <end position="33"/>
    </location>
</feature>
<dbReference type="EMBL" id="QURH01000336">
    <property type="protein sequence ID" value="RFU39522.1"/>
    <property type="molecule type" value="Genomic_DNA"/>
</dbReference>
<gene>
    <name evidence="2" type="ORF">DZF91_22160</name>
</gene>
<evidence type="ECO:0000313" key="3">
    <source>
        <dbReference type="Proteomes" id="UP000261811"/>
    </source>
</evidence>
<evidence type="ECO:0000313" key="2">
    <source>
        <dbReference type="EMBL" id="RFU39522.1"/>
    </source>
</evidence>
<dbReference type="AlphaFoldDB" id="A0A372JHM1"/>